<keyword evidence="4" id="KW-0175">Coiled coil</keyword>
<dbReference type="InterPro" id="IPR004089">
    <property type="entry name" value="MCPsignal_dom"/>
</dbReference>
<dbReference type="PRINTS" id="PR00260">
    <property type="entry name" value="CHEMTRNSDUCR"/>
</dbReference>
<dbReference type="Proteomes" id="UP000280346">
    <property type="component" value="Unassembled WGS sequence"/>
</dbReference>
<dbReference type="Gene3D" id="1.10.287.950">
    <property type="entry name" value="Methyl-accepting chemotaxis protein"/>
    <property type="match status" value="1"/>
</dbReference>
<dbReference type="PANTHER" id="PTHR32089">
    <property type="entry name" value="METHYL-ACCEPTING CHEMOTAXIS PROTEIN MCPB"/>
    <property type="match status" value="1"/>
</dbReference>
<feature type="coiled-coil region" evidence="4">
    <location>
        <begin position="217"/>
        <end position="244"/>
    </location>
</feature>
<dbReference type="EMBL" id="RZIJ01000014">
    <property type="protein sequence ID" value="RUQ68532.1"/>
    <property type="molecule type" value="Genomic_DNA"/>
</dbReference>
<proteinExistence type="inferred from homology"/>
<keyword evidence="5" id="KW-0812">Transmembrane</keyword>
<dbReference type="Gene3D" id="1.10.8.500">
    <property type="entry name" value="HAMP domain in histidine kinase"/>
    <property type="match status" value="1"/>
</dbReference>
<feature type="transmembrane region" description="Helical" evidence="5">
    <location>
        <begin position="150"/>
        <end position="172"/>
    </location>
</feature>
<reference evidence="8 9" key="1">
    <citation type="submission" date="2018-12" db="EMBL/GenBank/DDBJ databases">
        <authorList>
            <person name="Yang Y."/>
        </authorList>
    </citation>
    <scope>NUCLEOTIDE SEQUENCE [LARGE SCALE GENOMIC DNA]</scope>
    <source>
        <strain evidence="8 9">GSF71</strain>
    </source>
</reference>
<evidence type="ECO:0000256" key="3">
    <source>
        <dbReference type="PROSITE-ProRule" id="PRU00284"/>
    </source>
</evidence>
<dbReference type="GO" id="GO:0006935">
    <property type="term" value="P:chemotaxis"/>
    <property type="evidence" value="ECO:0007669"/>
    <property type="project" value="InterPro"/>
</dbReference>
<keyword evidence="9" id="KW-1185">Reference proteome</keyword>
<name>A0A433J6H0_9PROT</name>
<evidence type="ECO:0000256" key="1">
    <source>
        <dbReference type="ARBA" id="ARBA00023224"/>
    </source>
</evidence>
<keyword evidence="1 3" id="KW-0807">Transducer</keyword>
<dbReference type="PANTHER" id="PTHR32089:SF112">
    <property type="entry name" value="LYSOZYME-LIKE PROTEIN-RELATED"/>
    <property type="match status" value="1"/>
</dbReference>
<evidence type="ECO:0000259" key="6">
    <source>
        <dbReference type="PROSITE" id="PS50111"/>
    </source>
</evidence>
<feature type="domain" description="Methyl-accepting transducer" evidence="6">
    <location>
        <begin position="267"/>
        <end position="503"/>
    </location>
</feature>
<keyword evidence="5" id="KW-1133">Transmembrane helix</keyword>
<dbReference type="PROSITE" id="PS50885">
    <property type="entry name" value="HAMP"/>
    <property type="match status" value="1"/>
</dbReference>
<dbReference type="PROSITE" id="PS50111">
    <property type="entry name" value="CHEMOTAXIS_TRANSDUC_2"/>
    <property type="match status" value="1"/>
</dbReference>
<feature type="domain" description="HAMP" evidence="7">
    <location>
        <begin position="173"/>
        <end position="226"/>
    </location>
</feature>
<dbReference type="GO" id="GO:0007165">
    <property type="term" value="P:signal transduction"/>
    <property type="evidence" value="ECO:0007669"/>
    <property type="project" value="UniProtKB-KW"/>
</dbReference>
<protein>
    <submittedName>
        <fullName evidence="8">HAMP domain-containing protein</fullName>
    </submittedName>
</protein>
<keyword evidence="5" id="KW-0472">Membrane</keyword>
<dbReference type="SMART" id="SM00304">
    <property type="entry name" value="HAMP"/>
    <property type="match status" value="2"/>
</dbReference>
<dbReference type="InterPro" id="IPR004090">
    <property type="entry name" value="Chemotax_Me-accpt_rcpt"/>
</dbReference>
<dbReference type="GO" id="GO:0004888">
    <property type="term" value="F:transmembrane signaling receptor activity"/>
    <property type="evidence" value="ECO:0007669"/>
    <property type="project" value="InterPro"/>
</dbReference>
<evidence type="ECO:0000256" key="5">
    <source>
        <dbReference type="SAM" id="Phobius"/>
    </source>
</evidence>
<evidence type="ECO:0000256" key="2">
    <source>
        <dbReference type="ARBA" id="ARBA00029447"/>
    </source>
</evidence>
<feature type="transmembrane region" description="Helical" evidence="5">
    <location>
        <begin position="12"/>
        <end position="36"/>
    </location>
</feature>
<gene>
    <name evidence="8" type="ORF">EJ913_18100</name>
</gene>
<dbReference type="GO" id="GO:0016020">
    <property type="term" value="C:membrane"/>
    <property type="evidence" value="ECO:0007669"/>
    <property type="project" value="InterPro"/>
</dbReference>
<dbReference type="OrthoDB" id="3378718at2"/>
<dbReference type="Pfam" id="PF00672">
    <property type="entry name" value="HAMP"/>
    <property type="match status" value="1"/>
</dbReference>
<dbReference type="InterPro" id="IPR003660">
    <property type="entry name" value="HAMP_dom"/>
</dbReference>
<evidence type="ECO:0000256" key="4">
    <source>
        <dbReference type="SAM" id="Coils"/>
    </source>
</evidence>
<evidence type="ECO:0000313" key="9">
    <source>
        <dbReference type="Proteomes" id="UP000280346"/>
    </source>
</evidence>
<comment type="similarity">
    <text evidence="2">Belongs to the methyl-accepting chemotaxis (MCP) protein family.</text>
</comment>
<accession>A0A433J6H0</accession>
<evidence type="ECO:0000259" key="7">
    <source>
        <dbReference type="PROSITE" id="PS50885"/>
    </source>
</evidence>
<dbReference type="Pfam" id="PF00015">
    <property type="entry name" value="MCPsignal"/>
    <property type="match status" value="1"/>
</dbReference>
<evidence type="ECO:0000313" key="8">
    <source>
        <dbReference type="EMBL" id="RUQ68532.1"/>
    </source>
</evidence>
<comment type="caution">
    <text evidence="8">The sequence shown here is derived from an EMBL/GenBank/DDBJ whole genome shotgun (WGS) entry which is preliminary data.</text>
</comment>
<dbReference type="SUPFAM" id="SSF58104">
    <property type="entry name" value="Methyl-accepting chemotaxis protein (MCP) signaling domain"/>
    <property type="match status" value="1"/>
</dbReference>
<dbReference type="SMART" id="SM00283">
    <property type="entry name" value="MA"/>
    <property type="match status" value="1"/>
</dbReference>
<organism evidence="8 9">
    <name type="scientific">Azospirillum doebereinerae</name>
    <dbReference type="NCBI Taxonomy" id="92933"/>
    <lineage>
        <taxon>Bacteria</taxon>
        <taxon>Pseudomonadati</taxon>
        <taxon>Pseudomonadota</taxon>
        <taxon>Alphaproteobacteria</taxon>
        <taxon>Rhodospirillales</taxon>
        <taxon>Azospirillaceae</taxon>
        <taxon>Azospirillum</taxon>
    </lineage>
</organism>
<dbReference type="AlphaFoldDB" id="A0A433J6H0"/>
<sequence length="523" mass="54303">MSMMSLLTRTLALRVVMPIALMVTAMAGLAIAGVAAMNMSDARASLEERADVTTKVIAGGLTEALWNVDQDAARSQLAALANDPDYVGSKVMGPKGQEFTRHGKPDDGDALVLVRKAEVVRRADGKTARLGSVEIHLSAARAERVAVERAWTVAAIGGIVQLALCGVLFATVRGSTRPIVRLTAVMSRLAAGDGAVDVPSRDRNDEIGRMAAAVQVFKEQGAEKQRLQAERERMRQQAEHDRRATAASVADHFERQVSSVLAEVHATTARMDGSTSLLSAAADRNGHVSQQAAGNAASVNSNVDSMAAAVEQLAASIHEISDQAQRSQRMAGEASQRADRAEERVAGLVQAADKVTAVVTLITSIANQTNLLALNATIEAARAGEAGKGFAVVAGEVKALANQTARATEEIESQIRAIQDSTGAAAAEITEIARAVASVSAISASIAAAVEEQNAATGEIGRGVSEAAHGVRALLGDVNATTSAAGETGDASRRLREAVDTLQGRVTAMQSQVTGFVASLRAA</sequence>
<dbReference type="CDD" id="cd06225">
    <property type="entry name" value="HAMP"/>
    <property type="match status" value="1"/>
</dbReference>